<sequence>MKVGYIQTSPIFGEKEQNFEEVRSLLKDVHADLLVLPELFATGYAFTSTEEAVSFAEDVEGKTAVFLKEISKMTGAAIVAGFVEKEGDHIYNSSLIVSDGIILDTYRKIHLFNKEKLWFSPGDKPLKVHEINGAKIGVMICFDWMFPEVTRTLALQGMQILAHPSNLVMPYCQKAMVTRCLENRVFAVTSNRIGTEYRGDDNFTFTGASQITGIDGSVLASSPTDQTSVTIVEIDVSLADNKMINEYNDVSKDRRTEFFHL</sequence>
<keyword evidence="3" id="KW-0808">Transferase</keyword>
<organism evidence="3 4">
    <name type="scientific">Candidatus Magasanikbacteria bacterium CG_4_10_14_0_2_um_filter_41_10</name>
    <dbReference type="NCBI Taxonomy" id="1974638"/>
    <lineage>
        <taxon>Bacteria</taxon>
        <taxon>Candidatus Magasanikiibacteriota</taxon>
    </lineage>
</organism>
<dbReference type="AlphaFoldDB" id="A0A2M7V5S2"/>
<evidence type="ECO:0000313" key="4">
    <source>
        <dbReference type="Proteomes" id="UP000228750"/>
    </source>
</evidence>
<keyword evidence="3" id="KW-0012">Acyltransferase</keyword>
<evidence type="ECO:0000256" key="1">
    <source>
        <dbReference type="ARBA" id="ARBA00022801"/>
    </source>
</evidence>
<dbReference type="GO" id="GO:0016746">
    <property type="term" value="F:acyltransferase activity"/>
    <property type="evidence" value="ECO:0007669"/>
    <property type="project" value="UniProtKB-KW"/>
</dbReference>
<dbReference type="GO" id="GO:0016811">
    <property type="term" value="F:hydrolase activity, acting on carbon-nitrogen (but not peptide) bonds, in linear amides"/>
    <property type="evidence" value="ECO:0007669"/>
    <property type="project" value="TreeGrafter"/>
</dbReference>
<reference evidence="4" key="1">
    <citation type="submission" date="2017-09" db="EMBL/GenBank/DDBJ databases">
        <title>Depth-based differentiation of microbial function through sediment-hosted aquifers and enrichment of novel symbionts in the deep terrestrial subsurface.</title>
        <authorList>
            <person name="Probst A.J."/>
            <person name="Ladd B."/>
            <person name="Jarett J.K."/>
            <person name="Geller-Mcgrath D.E."/>
            <person name="Sieber C.M.K."/>
            <person name="Emerson J.B."/>
            <person name="Anantharaman K."/>
            <person name="Thomas B.C."/>
            <person name="Malmstrom R."/>
            <person name="Stieglmeier M."/>
            <person name="Klingl A."/>
            <person name="Woyke T."/>
            <person name="Ryan C.M."/>
            <person name="Banfield J.F."/>
        </authorList>
    </citation>
    <scope>NUCLEOTIDE SEQUENCE [LARGE SCALE GENOMIC DNA]</scope>
</reference>
<dbReference type="EMBL" id="PFPJ01000029">
    <property type="protein sequence ID" value="PIZ93945.1"/>
    <property type="molecule type" value="Genomic_DNA"/>
</dbReference>
<dbReference type="SUPFAM" id="SSF56317">
    <property type="entry name" value="Carbon-nitrogen hydrolase"/>
    <property type="match status" value="1"/>
</dbReference>
<evidence type="ECO:0000313" key="3">
    <source>
        <dbReference type="EMBL" id="PIZ93945.1"/>
    </source>
</evidence>
<dbReference type="Gene3D" id="3.60.110.10">
    <property type="entry name" value="Carbon-nitrogen hydrolase"/>
    <property type="match status" value="1"/>
</dbReference>
<protein>
    <submittedName>
        <fullName evidence="3">Acyltransferase</fullName>
    </submittedName>
</protein>
<dbReference type="Pfam" id="PF00795">
    <property type="entry name" value="CN_hydrolase"/>
    <property type="match status" value="1"/>
</dbReference>
<feature type="domain" description="CN hydrolase" evidence="2">
    <location>
        <begin position="1"/>
        <end position="236"/>
    </location>
</feature>
<keyword evidence="1" id="KW-0378">Hydrolase</keyword>
<proteinExistence type="predicted"/>
<dbReference type="InterPro" id="IPR003010">
    <property type="entry name" value="C-N_Hydrolase"/>
</dbReference>
<dbReference type="Proteomes" id="UP000228750">
    <property type="component" value="Unassembled WGS sequence"/>
</dbReference>
<dbReference type="PROSITE" id="PS50263">
    <property type="entry name" value="CN_HYDROLASE"/>
    <property type="match status" value="1"/>
</dbReference>
<dbReference type="InterPro" id="IPR036526">
    <property type="entry name" value="C-N_Hydrolase_sf"/>
</dbReference>
<dbReference type="PANTHER" id="PTHR43674:SF2">
    <property type="entry name" value="BETA-UREIDOPROPIONASE"/>
    <property type="match status" value="1"/>
</dbReference>
<accession>A0A2M7V5S2</accession>
<name>A0A2M7V5S2_9BACT</name>
<dbReference type="PANTHER" id="PTHR43674">
    <property type="entry name" value="NITRILASE C965.09-RELATED"/>
    <property type="match status" value="1"/>
</dbReference>
<comment type="caution">
    <text evidence="3">The sequence shown here is derived from an EMBL/GenBank/DDBJ whole genome shotgun (WGS) entry which is preliminary data.</text>
</comment>
<evidence type="ECO:0000259" key="2">
    <source>
        <dbReference type="PROSITE" id="PS50263"/>
    </source>
</evidence>
<gene>
    <name evidence="3" type="ORF">COX82_01590</name>
</gene>
<dbReference type="InterPro" id="IPR050345">
    <property type="entry name" value="Aliph_Amidase/BUP"/>
</dbReference>